<evidence type="ECO:0000313" key="1">
    <source>
        <dbReference type="EMBL" id="KAG5600634.1"/>
    </source>
</evidence>
<proteinExistence type="predicted"/>
<name>A0A9J5YJT9_SOLCO</name>
<gene>
    <name evidence="1" type="ORF">H5410_032004</name>
</gene>
<accession>A0A9J5YJT9</accession>
<dbReference type="EMBL" id="JACXVP010000006">
    <property type="protein sequence ID" value="KAG5600634.1"/>
    <property type="molecule type" value="Genomic_DNA"/>
</dbReference>
<reference evidence="1 2" key="1">
    <citation type="submission" date="2020-09" db="EMBL/GenBank/DDBJ databases">
        <title>De no assembly of potato wild relative species, Solanum commersonii.</title>
        <authorList>
            <person name="Cho K."/>
        </authorList>
    </citation>
    <scope>NUCLEOTIDE SEQUENCE [LARGE SCALE GENOMIC DNA]</scope>
    <source>
        <strain evidence="1">LZ3.2</strain>
        <tissue evidence="1">Leaf</tissue>
    </source>
</reference>
<protein>
    <submittedName>
        <fullName evidence="1">Uncharacterized protein</fullName>
    </submittedName>
</protein>
<sequence length="143" mass="15846">MLCRTASRNCSATYRMPFPLSTRSFSLELSTLEQKKTQVQSFKKGVSNSATQNSIMNTHNKTQSTYAIINYALKDSSCDSPIAKSLMLTILTSNASSSLDKVFECPHTKNDFILTHNGSIISSSRIKCNAHSQKDEDNACFHP</sequence>
<dbReference type="Proteomes" id="UP000824120">
    <property type="component" value="Chromosome 6"/>
</dbReference>
<organism evidence="1 2">
    <name type="scientific">Solanum commersonii</name>
    <name type="common">Commerson's wild potato</name>
    <name type="synonym">Commerson's nightshade</name>
    <dbReference type="NCBI Taxonomy" id="4109"/>
    <lineage>
        <taxon>Eukaryota</taxon>
        <taxon>Viridiplantae</taxon>
        <taxon>Streptophyta</taxon>
        <taxon>Embryophyta</taxon>
        <taxon>Tracheophyta</taxon>
        <taxon>Spermatophyta</taxon>
        <taxon>Magnoliopsida</taxon>
        <taxon>eudicotyledons</taxon>
        <taxon>Gunneridae</taxon>
        <taxon>Pentapetalae</taxon>
        <taxon>asterids</taxon>
        <taxon>lamiids</taxon>
        <taxon>Solanales</taxon>
        <taxon>Solanaceae</taxon>
        <taxon>Solanoideae</taxon>
        <taxon>Solaneae</taxon>
        <taxon>Solanum</taxon>
    </lineage>
</organism>
<dbReference type="AlphaFoldDB" id="A0A9J5YJT9"/>
<comment type="caution">
    <text evidence="1">The sequence shown here is derived from an EMBL/GenBank/DDBJ whole genome shotgun (WGS) entry which is preliminary data.</text>
</comment>
<keyword evidence="2" id="KW-1185">Reference proteome</keyword>
<evidence type="ECO:0000313" key="2">
    <source>
        <dbReference type="Proteomes" id="UP000824120"/>
    </source>
</evidence>